<accession>A0A381VQ81</accession>
<dbReference type="Pfam" id="PF08894">
    <property type="entry name" value="DUF1838"/>
    <property type="match status" value="1"/>
</dbReference>
<dbReference type="InterPro" id="IPR014990">
    <property type="entry name" value="DUF1838"/>
</dbReference>
<proteinExistence type="predicted"/>
<evidence type="ECO:0008006" key="2">
    <source>
        <dbReference type="Google" id="ProtNLM"/>
    </source>
</evidence>
<reference evidence="1" key="1">
    <citation type="submission" date="2018-05" db="EMBL/GenBank/DDBJ databases">
        <authorList>
            <person name="Lanie J.A."/>
            <person name="Ng W.-L."/>
            <person name="Kazmierczak K.M."/>
            <person name="Andrzejewski T.M."/>
            <person name="Davidsen T.M."/>
            <person name="Wayne K.J."/>
            <person name="Tettelin H."/>
            <person name="Glass J.I."/>
            <person name="Rusch D."/>
            <person name="Podicherti R."/>
            <person name="Tsui H.-C.T."/>
            <person name="Winkler M.E."/>
        </authorList>
    </citation>
    <scope>NUCLEOTIDE SEQUENCE</scope>
</reference>
<dbReference type="EMBL" id="UINC01009344">
    <property type="protein sequence ID" value="SVA41918.1"/>
    <property type="molecule type" value="Genomic_DNA"/>
</dbReference>
<name>A0A381VQ81_9ZZZZ</name>
<organism evidence="1">
    <name type="scientific">marine metagenome</name>
    <dbReference type="NCBI Taxonomy" id="408172"/>
    <lineage>
        <taxon>unclassified sequences</taxon>
        <taxon>metagenomes</taxon>
        <taxon>ecological metagenomes</taxon>
    </lineage>
</organism>
<evidence type="ECO:0000313" key="1">
    <source>
        <dbReference type="EMBL" id="SVA41918.1"/>
    </source>
</evidence>
<protein>
    <recommendedName>
        <fullName evidence="2">DUF1838 domain-containing protein</fullName>
    </recommendedName>
</protein>
<dbReference type="AlphaFoldDB" id="A0A381VQ81"/>
<sequence>MRDKLTFFTFGLILFVFAVEKTAAFELTPGTGYLKASRKIICSLKDNKPIVYWWYGRMYSRVQGEKDKLLFRVEGMNIRQCSSVEDPKRGSGYRMVSRELLFYQDPETGKIIDQWTNPWTGETVDVLHVANDPVNWGYTYEINKNGKPYEMNLSMHGDDWWDTSTIPLFYKNPLGGDFQDYVGGIYHATEMFNTTGSISDLTDDTKDTAKVSIGWERLSYWLPWMKMSGRTGIVYFHTFGKKLDSYDELPESIKVEIETNYPIYNKPPPTDDKRRNETSWTYFKKVLGNQ</sequence>
<gene>
    <name evidence="1" type="ORF">METZ01_LOCUS94772</name>
</gene>